<evidence type="ECO:0000313" key="4">
    <source>
        <dbReference type="Proteomes" id="UP000032722"/>
    </source>
</evidence>
<gene>
    <name evidence="3" type="ORF">VO56_01235</name>
</gene>
<evidence type="ECO:0000313" key="3">
    <source>
        <dbReference type="EMBL" id="AKA49886.1"/>
    </source>
</evidence>
<dbReference type="EMBL" id="CP011021">
    <property type="protein sequence ID" value="AKA49886.1"/>
    <property type="molecule type" value="Genomic_DNA"/>
</dbReference>
<dbReference type="PATRIC" id="fig|29556.3.peg.251"/>
<evidence type="ECO:0000256" key="2">
    <source>
        <dbReference type="SAM" id="SignalP"/>
    </source>
</evidence>
<proteinExistence type="predicted"/>
<feature type="chain" id="PRO_5002300630" description="Lipoprotein" evidence="2">
    <location>
        <begin position="22"/>
        <end position="962"/>
    </location>
</feature>
<sequence length="962" mass="112906">MKKMKKLLPFALAGSSLPLLTLLSCNNEEEAQKPVTVEKKEERFTEKEDFEALLNKLNSKGYDSETVSEFQEIALQLRREYLANGITNELRNKYLREYERLRNKALEIVSREIELLENAPAPEPKYSDEEVESLKAELLELKDELQSKNNKTAELEKMIAKLQEQVAKLNQNNLARNKSAKEILLFVLRYLEKYANALKASFESGENPLITNFEEFKTTLLDKIPVWISNAEESEDTFDNLEDFKENILLQLHRIVLEQGLYDRFEVTPAQGDTPATYGYRYAPEEEPQEFMEELFDWRIKIFESIKKELEVNAEQNAKLIEIVEAISNAYADNKGASSFFEQIRRFDTLEVSYWNRYFQHPNYSNLLNTRLWKVSATYKIPQFPFDSKITDPRFEEILQKASEVSNTIVKFYRDSANYNNLSSVYNRVLYQTILDILRFISNLRYNNTAQTINDFKVFLFEKQALFNEKFGEDYKKKMESALNLMKLYVSWARKEDKTGSLDKLQATINSKKINPETEDNDIFYYPLNRQFLRDLSSAEIFTEDLKNFFDQYVAYTKLEKRTKTNIDLRNFWKTLGIEPINEEYESFINNKKFLVKLKKAINEEEQRIARYKNNKTLFDSLSAEAELTFNENGENTQRNEQLQAIKATLENWATKIGTSLENTDEYEVDEWTYSEKTVGEETITFSAYQNLPAYLNEKATKLQEFIDNQDSVATEEKTLVDELNAKLQQFKQLLSQWSTDTNDFIESSENTITRLKSRPSRSYFEIYYIVPAQEIYALIRYFEHSKKAELTQNTIDEVYKSNDSKVYDLLVTKAKDILNGATYKNITDLDVTHVEYVGDDESLAASYPVEWKEKFLRVEREYAELLLDTLKVMKSSSSTEEQKAAKREEFINKMKEYYGILNDPNVSILKESKYRFQESHYEKNDNGDWTFGPYQLADLYSHLDSVYSTNKLMNDYVIPKK</sequence>
<organism evidence="4">
    <name type="scientific">Mycoplasmopsis gallinacea</name>
    <dbReference type="NCBI Taxonomy" id="29556"/>
    <lineage>
        <taxon>Bacteria</taxon>
        <taxon>Bacillati</taxon>
        <taxon>Mycoplasmatota</taxon>
        <taxon>Mycoplasmoidales</taxon>
        <taxon>Metamycoplasmataceae</taxon>
        <taxon>Mycoplasmopsis</taxon>
    </lineage>
</organism>
<feature type="coiled-coil region" evidence="1">
    <location>
        <begin position="131"/>
        <end position="172"/>
    </location>
</feature>
<name>A0A0D5ZJB1_9BACT</name>
<evidence type="ECO:0008006" key="5">
    <source>
        <dbReference type="Google" id="ProtNLM"/>
    </source>
</evidence>
<keyword evidence="1" id="KW-0175">Coiled coil</keyword>
<evidence type="ECO:0000256" key="1">
    <source>
        <dbReference type="SAM" id="Coils"/>
    </source>
</evidence>
<keyword evidence="2" id="KW-0732">Signal</keyword>
<dbReference type="KEGG" id="mgb:VO56_01235"/>
<feature type="coiled-coil region" evidence="1">
    <location>
        <begin position="714"/>
        <end position="741"/>
    </location>
</feature>
<accession>A0A0D5ZJB1</accession>
<reference evidence="3 4" key="1">
    <citation type="journal article" date="2015" name="Genome Announc.">
        <title>Complete Genome Sequence of Mycoplasma meleagridis, a Possible Emerging Pathogen in Chickens.</title>
        <authorList>
            <person name="Abolnik C."/>
        </authorList>
    </citation>
    <scope>NUCLEOTIDE SEQUENCE [LARGE SCALE GENOMIC DNA]</scope>
    <source>
        <strain evidence="3 4">B2096 8B</strain>
    </source>
</reference>
<dbReference type="AlphaFoldDB" id="A0A0D5ZJB1"/>
<feature type="signal peptide" evidence="2">
    <location>
        <begin position="1"/>
        <end position="21"/>
    </location>
</feature>
<dbReference type="PROSITE" id="PS51257">
    <property type="entry name" value="PROKAR_LIPOPROTEIN"/>
    <property type="match status" value="1"/>
</dbReference>
<protein>
    <recommendedName>
        <fullName evidence="5">Lipoprotein</fullName>
    </recommendedName>
</protein>
<dbReference type="HOGENOM" id="CLU_292839_0_0_14"/>
<dbReference type="Proteomes" id="UP000032722">
    <property type="component" value="Chromosome"/>
</dbReference>